<reference evidence="2" key="1">
    <citation type="submission" date="2020-08" db="EMBL/GenBank/DDBJ databases">
        <title>Genome public.</title>
        <authorList>
            <person name="Liu C."/>
            <person name="Sun Q."/>
        </authorList>
    </citation>
    <scope>NUCLEOTIDE SEQUENCE</scope>
    <source>
        <strain evidence="2">BX21</strain>
    </source>
</reference>
<gene>
    <name evidence="2" type="ORF">H8707_06765</name>
</gene>
<comment type="caution">
    <text evidence="2">The sequence shown here is derived from an EMBL/GenBank/DDBJ whole genome shotgun (WGS) entry which is preliminary data.</text>
</comment>
<keyword evidence="1" id="KW-1133">Transmembrane helix</keyword>
<evidence type="ECO:0000313" key="3">
    <source>
        <dbReference type="Proteomes" id="UP000601171"/>
    </source>
</evidence>
<sequence length="155" mass="18374">MEIDIMKDFMSFGVSILIGMSIGMFYDFYRVFRRFSKPSKVMSYIEDLLFWMIICFIFFILLIKLTGGVLRGFVFIAALVGILFYMFFLSKIVYSLFYHIFRLILNLLSEIINVIANPFKKSIGFIKAKIKKIFLLIRVFFKEVGKYKKIISRKK</sequence>
<dbReference type="EMBL" id="JACRTG010000016">
    <property type="protein sequence ID" value="MBC8587937.1"/>
    <property type="molecule type" value="Genomic_DNA"/>
</dbReference>
<dbReference type="Proteomes" id="UP000601171">
    <property type="component" value="Unassembled WGS sequence"/>
</dbReference>
<keyword evidence="1" id="KW-0472">Membrane</keyword>
<dbReference type="RefSeq" id="WP_262429382.1">
    <property type="nucleotide sequence ID" value="NZ_JACRTG010000016.1"/>
</dbReference>
<protein>
    <recommendedName>
        <fullName evidence="4">Spore cortex biosynthesis protein YabQ</fullName>
    </recommendedName>
</protein>
<dbReference type="AlphaFoldDB" id="A0A926IEZ9"/>
<proteinExistence type="predicted"/>
<keyword evidence="3" id="KW-1185">Reference proteome</keyword>
<feature type="transmembrane region" description="Helical" evidence="1">
    <location>
        <begin position="44"/>
        <end position="63"/>
    </location>
</feature>
<evidence type="ECO:0008006" key="4">
    <source>
        <dbReference type="Google" id="ProtNLM"/>
    </source>
</evidence>
<feature type="transmembrane region" description="Helical" evidence="1">
    <location>
        <begin position="69"/>
        <end position="89"/>
    </location>
</feature>
<name>A0A926IEZ9_9FIRM</name>
<dbReference type="NCBIfam" id="TIGR02893">
    <property type="entry name" value="spore_yabQ"/>
    <property type="match status" value="1"/>
</dbReference>
<evidence type="ECO:0000256" key="1">
    <source>
        <dbReference type="SAM" id="Phobius"/>
    </source>
</evidence>
<organism evidence="2 3">
    <name type="scientific">Paratissierella segnis</name>
    <dbReference type="NCBI Taxonomy" id="2763679"/>
    <lineage>
        <taxon>Bacteria</taxon>
        <taxon>Bacillati</taxon>
        <taxon>Bacillota</taxon>
        <taxon>Tissierellia</taxon>
        <taxon>Tissierellales</taxon>
        <taxon>Tissierellaceae</taxon>
        <taxon>Paratissierella</taxon>
    </lineage>
</organism>
<feature type="transmembrane region" description="Helical" evidence="1">
    <location>
        <begin position="12"/>
        <end position="32"/>
    </location>
</feature>
<keyword evidence="1" id="KW-0812">Transmembrane</keyword>
<dbReference type="Pfam" id="PF09578">
    <property type="entry name" value="Spore_YabQ"/>
    <property type="match status" value="1"/>
</dbReference>
<accession>A0A926IEZ9</accession>
<evidence type="ECO:0000313" key="2">
    <source>
        <dbReference type="EMBL" id="MBC8587937.1"/>
    </source>
</evidence>
<dbReference type="InterPro" id="IPR019074">
    <property type="entry name" value="YabQ"/>
</dbReference>